<dbReference type="SUPFAM" id="SSF56281">
    <property type="entry name" value="Metallo-hydrolase/oxidoreductase"/>
    <property type="match status" value="1"/>
</dbReference>
<comment type="caution">
    <text evidence="12">The sequence shown here is derived from an EMBL/GenBank/DDBJ whole genome shotgun (WGS) entry which is preliminary data.</text>
</comment>
<dbReference type="InterPro" id="IPR017438">
    <property type="entry name" value="ATP-NAD_kinase_N"/>
</dbReference>
<evidence type="ECO:0000313" key="13">
    <source>
        <dbReference type="Proteomes" id="UP001215712"/>
    </source>
</evidence>
<keyword evidence="4" id="KW-0808">Transferase</keyword>
<evidence type="ECO:0000256" key="8">
    <source>
        <dbReference type="ARBA" id="ARBA00022833"/>
    </source>
</evidence>
<dbReference type="FunFam" id="2.60.200.30:FF:000008">
    <property type="entry name" value="Putative NAD+ kinase"/>
    <property type="match status" value="1"/>
</dbReference>
<dbReference type="SUPFAM" id="SSF111331">
    <property type="entry name" value="NAD kinase/diacylglycerol kinase-like"/>
    <property type="match status" value="1"/>
</dbReference>
<keyword evidence="13" id="KW-1185">Reference proteome</keyword>
<reference evidence="12" key="2">
    <citation type="submission" date="2023-01" db="EMBL/GenBank/DDBJ databases">
        <authorList>
            <person name="Petersen C."/>
        </authorList>
    </citation>
    <scope>NUCLEOTIDE SEQUENCE</scope>
    <source>
        <strain evidence="12">IBT 17514</strain>
    </source>
</reference>
<dbReference type="Pfam" id="PF20143">
    <property type="entry name" value="NAD_kinase_C"/>
    <property type="match status" value="1"/>
</dbReference>
<dbReference type="InterPro" id="IPR001279">
    <property type="entry name" value="Metallo-B-lactamas"/>
</dbReference>
<dbReference type="SMART" id="SM00849">
    <property type="entry name" value="Lactamase_B"/>
    <property type="match status" value="1"/>
</dbReference>
<comment type="similarity">
    <text evidence="2">Belongs to the metallo-beta-lactamase superfamily. Glyoxalase II family.</text>
</comment>
<comment type="cofactor">
    <cofactor evidence="1">
        <name>Zn(2+)</name>
        <dbReference type="ChEBI" id="CHEBI:29105"/>
    </cofactor>
</comment>
<proteinExistence type="inferred from homology"/>
<dbReference type="PANTHER" id="PTHR20275">
    <property type="entry name" value="NAD KINASE"/>
    <property type="match status" value="1"/>
</dbReference>
<comment type="similarity">
    <text evidence="3">Belongs to the NAD kinase family.</text>
</comment>
<dbReference type="Pfam" id="PF16123">
    <property type="entry name" value="HAGH_C"/>
    <property type="match status" value="1"/>
</dbReference>
<dbReference type="InterPro" id="IPR036866">
    <property type="entry name" value="RibonucZ/Hydroxyglut_hydro"/>
</dbReference>
<dbReference type="FunFam" id="3.40.50.10330:FF:000029">
    <property type="entry name" value="NAD+ kinase, putative"/>
    <property type="match status" value="1"/>
</dbReference>
<evidence type="ECO:0000256" key="3">
    <source>
        <dbReference type="ARBA" id="ARBA00010995"/>
    </source>
</evidence>
<sequence>MSFARATRIFRSRPISSLQARAMHIQSIPMWTGKGNNYAYLVTDEPTKHSVIIDPANPPEVAPELKSQISAGKIDLTAIVNTHHHWDHSGGNDDMLKEFGKLPVIGGSKCQSVTQTPAHGETFKIGERITVKALHTPCHTQDSICYFMQDGDERVVFTGDTLFIGGCGRFFEGNAAEMHKALNETLASLPDDTKVYPGHEYTKQNVKFCIAVSQSEPIKKLEAFAEANKETQGKFTIGDEKLHNVFMRVNDPEIQKATGKTDPVDVMAALREMKNAMYYGGSSDTEAQNHLEVVFYPDSNHRRKSSLVTMEKPRIRPHHDLQDRTTACYVHSLIAGEWAAPLPKGAEAQDVIRTLSEDEPPVDAKVLGEDNVVSVVDSDNKTVKPEPTILQSRHLTKRQLSDMAWNVRKLSKKLGSIKLKLTVKNVFIVSKTHDESLVSLTRKVTRWLLSQDRDTPYIVYVERRMETHPDFGTLQLLQDEPSAKGRLKFWDPKLAQEQPHLFDFVITLGGDGTVLYTSWLFQRIVPPVLSFALGSLGFLTNFDFADHKRILENAFRDGVVVSLRLRFECTIMRSKARLKDPHSPTLTDRDLVEELIGEEGEDTLTHTPDRVYEILNDVVLDRGPNPTMSQIELFGDDEHFTTLLADGICIATPTGSTAYNLAAGGSLSHPENPVILVTAICAHTLSFRPIILPDTIVLRMGVPYDARTSSWASFDGRERVELQPGDYVTVSASRYPFANVLPQGRRGEDWVHSISKTLNWNSRTKQKSFK</sequence>
<reference evidence="12" key="1">
    <citation type="journal article" date="2023" name="IMA Fungus">
        <title>Comparative genomic study of the Penicillium genus elucidates a diverse pangenome and 15 lateral gene transfer events.</title>
        <authorList>
            <person name="Petersen C."/>
            <person name="Sorensen T."/>
            <person name="Nielsen M.R."/>
            <person name="Sondergaard T.E."/>
            <person name="Sorensen J.L."/>
            <person name="Fitzpatrick D.A."/>
            <person name="Frisvad J.C."/>
            <person name="Nielsen K.L."/>
        </authorList>
    </citation>
    <scope>NUCLEOTIDE SEQUENCE</scope>
    <source>
        <strain evidence="12">IBT 17514</strain>
    </source>
</reference>
<dbReference type="GO" id="GO:0019674">
    <property type="term" value="P:NAD+ metabolic process"/>
    <property type="evidence" value="ECO:0007669"/>
    <property type="project" value="InterPro"/>
</dbReference>
<dbReference type="HAMAP" id="MF_00361">
    <property type="entry name" value="NAD_kinase"/>
    <property type="match status" value="1"/>
</dbReference>
<evidence type="ECO:0000256" key="5">
    <source>
        <dbReference type="ARBA" id="ARBA00022723"/>
    </source>
</evidence>
<dbReference type="AlphaFoldDB" id="A0AAD6HIA7"/>
<keyword evidence="9" id="KW-0521">NADP</keyword>
<evidence type="ECO:0000256" key="4">
    <source>
        <dbReference type="ARBA" id="ARBA00022679"/>
    </source>
</evidence>
<dbReference type="GO" id="GO:0003951">
    <property type="term" value="F:NAD+ kinase activity"/>
    <property type="evidence" value="ECO:0007669"/>
    <property type="project" value="InterPro"/>
</dbReference>
<gene>
    <name evidence="12" type="ORF">N7493_007802</name>
</gene>
<keyword evidence="10" id="KW-0520">NAD</keyword>
<dbReference type="PANTHER" id="PTHR20275:SF11">
    <property type="entry name" value="KINASE, PUTATIVE (AFU_ORTHOLOGUE AFUA_5G12870)-RELATED"/>
    <property type="match status" value="1"/>
</dbReference>
<keyword evidence="5" id="KW-0479">Metal-binding</keyword>
<dbReference type="Gene3D" id="3.40.50.10330">
    <property type="entry name" value="Probable inorganic polyphosphate/atp-NAD kinase, domain 1"/>
    <property type="match status" value="1"/>
</dbReference>
<protein>
    <submittedName>
        <fullName evidence="12">NAD+ kinase</fullName>
    </submittedName>
</protein>
<dbReference type="Gene3D" id="3.60.15.10">
    <property type="entry name" value="Ribonuclease Z/Hydroxyacylglutathione hydrolase-like"/>
    <property type="match status" value="1"/>
</dbReference>
<dbReference type="GO" id="GO:0006741">
    <property type="term" value="P:NADP+ biosynthetic process"/>
    <property type="evidence" value="ECO:0007669"/>
    <property type="project" value="InterPro"/>
</dbReference>
<dbReference type="GO" id="GO:0016787">
    <property type="term" value="F:hydrolase activity"/>
    <property type="evidence" value="ECO:0007669"/>
    <property type="project" value="UniProtKB-KW"/>
</dbReference>
<evidence type="ECO:0000256" key="6">
    <source>
        <dbReference type="ARBA" id="ARBA00022777"/>
    </source>
</evidence>
<evidence type="ECO:0000256" key="10">
    <source>
        <dbReference type="ARBA" id="ARBA00023027"/>
    </source>
</evidence>
<dbReference type="InterPro" id="IPR035680">
    <property type="entry name" value="Clx_II_MBL"/>
</dbReference>
<dbReference type="InterPro" id="IPR032282">
    <property type="entry name" value="HAGH_C"/>
</dbReference>
<name>A0AAD6HIA7_9EURO</name>
<dbReference type="InterPro" id="IPR016064">
    <property type="entry name" value="NAD/diacylglycerol_kinase_sf"/>
</dbReference>
<evidence type="ECO:0000259" key="11">
    <source>
        <dbReference type="SMART" id="SM00849"/>
    </source>
</evidence>
<dbReference type="InterPro" id="IPR002504">
    <property type="entry name" value="NADK"/>
</dbReference>
<dbReference type="Pfam" id="PF01513">
    <property type="entry name" value="NAD_kinase"/>
    <property type="match status" value="1"/>
</dbReference>
<accession>A0AAD6HIA7</accession>
<dbReference type="InterPro" id="IPR017437">
    <property type="entry name" value="ATP-NAD_kinase_PpnK-typ_C"/>
</dbReference>
<organism evidence="12 13">
    <name type="scientific">Penicillium malachiteum</name>
    <dbReference type="NCBI Taxonomy" id="1324776"/>
    <lineage>
        <taxon>Eukaryota</taxon>
        <taxon>Fungi</taxon>
        <taxon>Dikarya</taxon>
        <taxon>Ascomycota</taxon>
        <taxon>Pezizomycotina</taxon>
        <taxon>Eurotiomycetes</taxon>
        <taxon>Eurotiomycetidae</taxon>
        <taxon>Eurotiales</taxon>
        <taxon>Aspergillaceae</taxon>
        <taxon>Penicillium</taxon>
    </lineage>
</organism>
<evidence type="ECO:0000256" key="1">
    <source>
        <dbReference type="ARBA" id="ARBA00001947"/>
    </source>
</evidence>
<feature type="domain" description="Metallo-beta-lactamase" evidence="11">
    <location>
        <begin position="36"/>
        <end position="199"/>
    </location>
</feature>
<dbReference type="Gene3D" id="2.60.200.30">
    <property type="entry name" value="Probable inorganic polyphosphate/atp-NAD kinase, domain 2"/>
    <property type="match status" value="1"/>
</dbReference>
<keyword evidence="6 12" id="KW-0418">Kinase</keyword>
<keyword evidence="7" id="KW-0378">Hydrolase</keyword>
<keyword evidence="8" id="KW-0862">Zinc</keyword>
<dbReference type="Pfam" id="PF00753">
    <property type="entry name" value="Lactamase_B"/>
    <property type="match status" value="1"/>
</dbReference>
<dbReference type="CDD" id="cd07723">
    <property type="entry name" value="hydroxyacylglutathione_hydrolase_MBL-fold"/>
    <property type="match status" value="1"/>
</dbReference>
<evidence type="ECO:0000256" key="9">
    <source>
        <dbReference type="ARBA" id="ARBA00022857"/>
    </source>
</evidence>
<dbReference type="Proteomes" id="UP001215712">
    <property type="component" value="Unassembled WGS sequence"/>
</dbReference>
<evidence type="ECO:0000256" key="7">
    <source>
        <dbReference type="ARBA" id="ARBA00022801"/>
    </source>
</evidence>
<evidence type="ECO:0000313" key="12">
    <source>
        <dbReference type="EMBL" id="KAJ5719347.1"/>
    </source>
</evidence>
<dbReference type="EMBL" id="JAQJAN010000011">
    <property type="protein sequence ID" value="KAJ5719347.1"/>
    <property type="molecule type" value="Genomic_DNA"/>
</dbReference>
<evidence type="ECO:0000256" key="2">
    <source>
        <dbReference type="ARBA" id="ARBA00006759"/>
    </source>
</evidence>
<dbReference type="GO" id="GO:0046872">
    <property type="term" value="F:metal ion binding"/>
    <property type="evidence" value="ECO:0007669"/>
    <property type="project" value="UniProtKB-KW"/>
</dbReference>